<feature type="transmembrane region" description="Helical" evidence="7">
    <location>
        <begin position="256"/>
        <end position="276"/>
    </location>
</feature>
<dbReference type="InterPro" id="IPR001851">
    <property type="entry name" value="ABC_transp_permease"/>
</dbReference>
<feature type="transmembrane region" description="Helical" evidence="7">
    <location>
        <begin position="78"/>
        <end position="97"/>
    </location>
</feature>
<proteinExistence type="inferred from homology"/>
<feature type="transmembrane region" description="Helical" evidence="7">
    <location>
        <begin position="51"/>
        <end position="71"/>
    </location>
</feature>
<dbReference type="CDD" id="cd06579">
    <property type="entry name" value="TM_PBP1_transp_AraH_like"/>
    <property type="match status" value="1"/>
</dbReference>
<evidence type="ECO:0000256" key="2">
    <source>
        <dbReference type="ARBA" id="ARBA00007942"/>
    </source>
</evidence>
<evidence type="ECO:0000256" key="3">
    <source>
        <dbReference type="ARBA" id="ARBA00022475"/>
    </source>
</evidence>
<evidence type="ECO:0000313" key="9">
    <source>
        <dbReference type="Proteomes" id="UP000044377"/>
    </source>
</evidence>
<dbReference type="EMBL" id="CGIG01000001">
    <property type="protein sequence ID" value="CPR13980.1"/>
    <property type="molecule type" value="Genomic_DNA"/>
</dbReference>
<feature type="transmembrane region" description="Helical" evidence="7">
    <location>
        <begin position="283"/>
        <end position="303"/>
    </location>
</feature>
<evidence type="ECO:0000313" key="8">
    <source>
        <dbReference type="EMBL" id="CPR13980.1"/>
    </source>
</evidence>
<feature type="transmembrane region" description="Helical" evidence="7">
    <location>
        <begin position="103"/>
        <end position="125"/>
    </location>
</feature>
<reference evidence="9" key="1">
    <citation type="submission" date="2015-01" db="EMBL/GenBank/DDBJ databases">
        <authorList>
            <person name="Paterson Steve"/>
        </authorList>
    </citation>
    <scope>NUCLEOTIDE SEQUENCE [LARGE SCALE GENOMIC DNA]</scope>
    <source>
        <strain evidence="9">OBR1</strain>
    </source>
</reference>
<gene>
    <name evidence="8" type="ORF">BN1221_00384c</name>
</gene>
<keyword evidence="6 7" id="KW-0472">Membrane</keyword>
<dbReference type="PANTHER" id="PTHR32196">
    <property type="entry name" value="ABC TRANSPORTER PERMEASE PROTEIN YPHD-RELATED-RELATED"/>
    <property type="match status" value="1"/>
</dbReference>
<dbReference type="GO" id="GO:0005886">
    <property type="term" value="C:plasma membrane"/>
    <property type="evidence" value="ECO:0007669"/>
    <property type="project" value="UniProtKB-SubCell"/>
</dbReference>
<keyword evidence="3" id="KW-1003">Cell membrane</keyword>
<dbReference type="OrthoDB" id="5422926at2"/>
<dbReference type="GO" id="GO:0022857">
    <property type="term" value="F:transmembrane transporter activity"/>
    <property type="evidence" value="ECO:0007669"/>
    <property type="project" value="InterPro"/>
</dbReference>
<dbReference type="Pfam" id="PF02653">
    <property type="entry name" value="BPD_transp_2"/>
    <property type="match status" value="1"/>
</dbReference>
<evidence type="ECO:0000256" key="4">
    <source>
        <dbReference type="ARBA" id="ARBA00022692"/>
    </source>
</evidence>
<dbReference type="STRING" id="1109412.BN1221_00384c"/>
<dbReference type="AlphaFoldDB" id="A0A0G4JPY7"/>
<accession>A0A0G4JPY7</accession>
<keyword evidence="9" id="KW-1185">Reference proteome</keyword>
<evidence type="ECO:0000256" key="1">
    <source>
        <dbReference type="ARBA" id="ARBA00004429"/>
    </source>
</evidence>
<evidence type="ECO:0000256" key="6">
    <source>
        <dbReference type="ARBA" id="ARBA00023136"/>
    </source>
</evidence>
<protein>
    <submittedName>
        <fullName evidence="8">Ribose ABC transport system, permease protein RbsC (TC 3.A.1.2.1)</fullName>
    </submittedName>
</protein>
<name>A0A0G4JPY7_9GAMM</name>
<evidence type="ECO:0000256" key="7">
    <source>
        <dbReference type="SAM" id="Phobius"/>
    </source>
</evidence>
<evidence type="ECO:0000256" key="5">
    <source>
        <dbReference type="ARBA" id="ARBA00022989"/>
    </source>
</evidence>
<organism evidence="8 9">
    <name type="scientific">Brenneria goodwinii</name>
    <dbReference type="NCBI Taxonomy" id="1109412"/>
    <lineage>
        <taxon>Bacteria</taxon>
        <taxon>Pseudomonadati</taxon>
        <taxon>Pseudomonadota</taxon>
        <taxon>Gammaproteobacteria</taxon>
        <taxon>Enterobacterales</taxon>
        <taxon>Pectobacteriaceae</taxon>
        <taxon>Brenneria</taxon>
    </lineage>
</organism>
<sequence length="335" mass="35294">MKSQVFFQPSVKGALQKLAKIGLVPLLTLCIVIVMAWIEPRFFNRLNIINILRNFSLLTLISIGQMLVMVVGGFDLSIGAIMAFSSVISALTMQSLTTLMPDMPLMIILSGVAAGLLSGVAMGMVNGVLVARFNLSSFMTTLAMMSVIGGATFYITRGVPVDGVVSHFVSGVGRGLWFNLPVIFWVVMLLALLFWLCMEYTVIGRHLYATGGHMDSARASGIDTGGILVIAYAASGLLAAVAGILITSRIGSGQPGLGATAAIESIAAAVVGGVSLRGGVGKISRVIMAALFLSLLANVLNLARIDSKWQTFVLGFLLIAAVVSEVRHRSGGHHE</sequence>
<keyword evidence="5 7" id="KW-1133">Transmembrane helix</keyword>
<feature type="transmembrane region" description="Helical" evidence="7">
    <location>
        <begin position="176"/>
        <end position="197"/>
    </location>
</feature>
<keyword evidence="4 7" id="KW-0812">Transmembrane</keyword>
<dbReference type="RefSeq" id="WP_048635875.1">
    <property type="nucleotide sequence ID" value="NZ_CGIG01000001.1"/>
</dbReference>
<dbReference type="Proteomes" id="UP000044377">
    <property type="component" value="Unassembled WGS sequence"/>
</dbReference>
<feature type="transmembrane region" description="Helical" evidence="7">
    <location>
        <begin position="309"/>
        <end position="326"/>
    </location>
</feature>
<comment type="subcellular location">
    <subcellularLocation>
        <location evidence="1">Cell inner membrane</location>
        <topology evidence="1">Multi-pass membrane protein</topology>
    </subcellularLocation>
</comment>
<comment type="similarity">
    <text evidence="2">Belongs to the binding-protein-dependent transport system permease family. AraH/RbsC subfamily.</text>
</comment>
<feature type="transmembrane region" description="Helical" evidence="7">
    <location>
        <begin position="21"/>
        <end position="39"/>
    </location>
</feature>
<feature type="transmembrane region" description="Helical" evidence="7">
    <location>
        <begin position="137"/>
        <end position="156"/>
    </location>
</feature>
<feature type="transmembrane region" description="Helical" evidence="7">
    <location>
        <begin position="227"/>
        <end position="250"/>
    </location>
</feature>